<reference evidence="1" key="1">
    <citation type="submission" date="2020-01" db="EMBL/GenBank/DDBJ databases">
        <authorList>
            <consortium name="GenomeTrakr network: Whole genome sequencing for foodborne pathogen traceback"/>
        </authorList>
    </citation>
    <scope>NUCLEOTIDE SEQUENCE</scope>
    <source>
        <strain evidence="1">PSU-2311</strain>
    </source>
</reference>
<dbReference type="GO" id="GO:0071468">
    <property type="term" value="P:cellular response to acidic pH"/>
    <property type="evidence" value="ECO:0007669"/>
    <property type="project" value="InterPro"/>
</dbReference>
<sequence length="86" mass="9968">MSMQSQGMNFEMNLYAYLNKYDSRLSEEKLAIDKAVRDLYLCNERVDNKSIILKLLSFLSSADDIVEKDIIRNALEVVLLFTLDDI</sequence>
<dbReference type="EMBL" id="JAUKZB010000027">
    <property type="protein sequence ID" value="MDO2732785.1"/>
    <property type="molecule type" value="Genomic_DNA"/>
</dbReference>
<dbReference type="EMBL" id="AAXDPX010000036">
    <property type="protein sequence ID" value="EGO6681122.1"/>
    <property type="molecule type" value="Genomic_DNA"/>
</dbReference>
<accession>A0AAN3Q2J4</accession>
<evidence type="ECO:0000313" key="1">
    <source>
        <dbReference type="EMBL" id="EGO6681122.1"/>
    </source>
</evidence>
<evidence type="ECO:0000313" key="3">
    <source>
        <dbReference type="Proteomes" id="UP000600030"/>
    </source>
</evidence>
<dbReference type="Pfam" id="PF10798">
    <property type="entry name" value="YmgB"/>
    <property type="match status" value="1"/>
</dbReference>
<comment type="caution">
    <text evidence="1">The sequence shown here is derived from an EMBL/GenBank/DDBJ whole genome shotgun (WGS) entry which is preliminary data.</text>
</comment>
<evidence type="ECO:0000313" key="2">
    <source>
        <dbReference type="EMBL" id="MDO2732785.1"/>
    </source>
</evidence>
<proteinExistence type="predicted"/>
<name>A0AAN3Q2J4_ECOLX</name>
<dbReference type="Gene3D" id="1.20.5.5260">
    <property type="match status" value="1"/>
</dbReference>
<dbReference type="Proteomes" id="UP000600030">
    <property type="component" value="Unassembled WGS sequence"/>
</dbReference>
<reference evidence="2" key="2">
    <citation type="submission" date="2023-07" db="EMBL/GenBank/DDBJ databases">
        <title>High risk of intestinal colonization with ESBL-producing Escherichia coli among soldiers of military contingents in specific geographic regions.</title>
        <authorList>
            <person name="Literacka E."/>
        </authorList>
    </citation>
    <scope>NUCLEOTIDE SEQUENCE</scope>
    <source>
        <strain evidence="2">33</strain>
    </source>
</reference>
<protein>
    <submittedName>
        <fullName evidence="2">Biofilm development regulator YmgB/AriR family protein</fullName>
    </submittedName>
</protein>
<organism evidence="1 3">
    <name type="scientific">Escherichia coli</name>
    <dbReference type="NCBI Taxonomy" id="562"/>
    <lineage>
        <taxon>Bacteria</taxon>
        <taxon>Pseudomonadati</taxon>
        <taxon>Pseudomonadota</taxon>
        <taxon>Gammaproteobacteria</taxon>
        <taxon>Enterobacterales</taxon>
        <taxon>Enterobacteriaceae</taxon>
        <taxon>Escherichia</taxon>
    </lineage>
</organism>
<gene>
    <name evidence="1" type="ORF">GTP92_22845</name>
    <name evidence="2" type="ORF">Q2V64_24175</name>
</gene>
<dbReference type="InterPro" id="IPR024753">
    <property type="entry name" value="AriR"/>
</dbReference>
<dbReference type="AlphaFoldDB" id="A0AAN3Q2J4"/>
<dbReference type="RefSeq" id="WP_072004008.1">
    <property type="nucleotide sequence ID" value="NZ_ABACVG020000001.1"/>
</dbReference>
<dbReference type="Proteomes" id="UP001174465">
    <property type="component" value="Unassembled WGS sequence"/>
</dbReference>